<proteinExistence type="predicted"/>
<dbReference type="SUPFAM" id="SSF55874">
    <property type="entry name" value="ATPase domain of HSP90 chaperone/DNA topoisomerase II/histidine kinase"/>
    <property type="match status" value="1"/>
</dbReference>
<dbReference type="CDD" id="cd16917">
    <property type="entry name" value="HATPase_UhpB-NarQ-NarX-like"/>
    <property type="match status" value="1"/>
</dbReference>
<reference evidence="4" key="1">
    <citation type="submission" date="2019-08" db="EMBL/GenBank/DDBJ databases">
        <authorList>
            <person name="Kucharzyk K."/>
            <person name="Murdoch R.W."/>
            <person name="Higgins S."/>
            <person name="Loffler F."/>
        </authorList>
    </citation>
    <scope>NUCLEOTIDE SEQUENCE</scope>
</reference>
<evidence type="ECO:0000259" key="3">
    <source>
        <dbReference type="PROSITE" id="PS50109"/>
    </source>
</evidence>
<dbReference type="Gene3D" id="3.30.565.10">
    <property type="entry name" value="Histidine kinase-like ATPase, C-terminal domain"/>
    <property type="match status" value="1"/>
</dbReference>
<comment type="caution">
    <text evidence="4">The sequence shown here is derived from an EMBL/GenBank/DDBJ whole genome shotgun (WGS) entry which is preliminary data.</text>
</comment>
<feature type="domain" description="Histidine kinase" evidence="3">
    <location>
        <begin position="54"/>
        <end position="142"/>
    </location>
</feature>
<sequence length="148" mass="16260">MVLIKEMRPPELEGKGLADALKEYAETWSQQACIPLEFQVVGTRQLPFEVEKGLFRVAQEALSNVLRHSRASSAAVSLVHLPMETRLIVRDNGIGFDFEKKDKTGLGVSGMQQRLKEIGGFLEIKSAPEGGTSVIAVVPIKRDSKRGV</sequence>
<dbReference type="EMBL" id="VSSQ01046662">
    <property type="protein sequence ID" value="MPN00628.1"/>
    <property type="molecule type" value="Genomic_DNA"/>
</dbReference>
<dbReference type="InterPro" id="IPR003594">
    <property type="entry name" value="HATPase_dom"/>
</dbReference>
<dbReference type="InterPro" id="IPR050482">
    <property type="entry name" value="Sensor_HK_TwoCompSys"/>
</dbReference>
<dbReference type="Pfam" id="PF02518">
    <property type="entry name" value="HATPase_c"/>
    <property type="match status" value="1"/>
</dbReference>
<dbReference type="GO" id="GO:0000160">
    <property type="term" value="P:phosphorelay signal transduction system"/>
    <property type="evidence" value="ECO:0007669"/>
    <property type="project" value="UniProtKB-KW"/>
</dbReference>
<keyword evidence="1 4" id="KW-0808">Transferase</keyword>
<dbReference type="PROSITE" id="PS50109">
    <property type="entry name" value="HIS_KIN"/>
    <property type="match status" value="1"/>
</dbReference>
<dbReference type="InterPro" id="IPR036890">
    <property type="entry name" value="HATPase_C_sf"/>
</dbReference>
<accession>A0A645EF41</accession>
<name>A0A645EF41_9ZZZZ</name>
<gene>
    <name evidence="4" type="primary">liaS_8</name>
    <name evidence="4" type="ORF">SDC9_147824</name>
</gene>
<organism evidence="4">
    <name type="scientific">bioreactor metagenome</name>
    <dbReference type="NCBI Taxonomy" id="1076179"/>
    <lineage>
        <taxon>unclassified sequences</taxon>
        <taxon>metagenomes</taxon>
        <taxon>ecological metagenomes</taxon>
    </lineage>
</organism>
<evidence type="ECO:0000313" key="4">
    <source>
        <dbReference type="EMBL" id="MPN00628.1"/>
    </source>
</evidence>
<protein>
    <submittedName>
        <fullName evidence="4">Sensor histidine kinase LiaS</fullName>
        <ecNumber evidence="4">2.7.13.3</ecNumber>
    </submittedName>
</protein>
<dbReference type="InterPro" id="IPR005467">
    <property type="entry name" value="His_kinase_dom"/>
</dbReference>
<dbReference type="SMART" id="SM00387">
    <property type="entry name" value="HATPase_c"/>
    <property type="match status" value="1"/>
</dbReference>
<evidence type="ECO:0000256" key="2">
    <source>
        <dbReference type="ARBA" id="ARBA00022777"/>
    </source>
</evidence>
<keyword evidence="2 4" id="KW-0418">Kinase</keyword>
<dbReference type="AlphaFoldDB" id="A0A645EF41"/>
<dbReference type="EC" id="2.7.13.3" evidence="4"/>
<dbReference type="PANTHER" id="PTHR24421">
    <property type="entry name" value="NITRATE/NITRITE SENSOR PROTEIN NARX-RELATED"/>
    <property type="match status" value="1"/>
</dbReference>
<evidence type="ECO:0000256" key="1">
    <source>
        <dbReference type="ARBA" id="ARBA00022679"/>
    </source>
</evidence>
<dbReference type="GO" id="GO:0004673">
    <property type="term" value="F:protein histidine kinase activity"/>
    <property type="evidence" value="ECO:0007669"/>
    <property type="project" value="UniProtKB-EC"/>
</dbReference>